<accession>A0AA35WBU1</accession>
<reference evidence="2" key="1">
    <citation type="submission" date="2023-03" db="EMBL/GenBank/DDBJ databases">
        <authorList>
            <person name="Steffen K."/>
            <person name="Cardenas P."/>
        </authorList>
    </citation>
    <scope>NUCLEOTIDE SEQUENCE</scope>
</reference>
<comment type="caution">
    <text evidence="2">The sequence shown here is derived from an EMBL/GenBank/DDBJ whole genome shotgun (WGS) entry which is preliminary data.</text>
</comment>
<dbReference type="Proteomes" id="UP001174909">
    <property type="component" value="Unassembled WGS sequence"/>
</dbReference>
<feature type="compositionally biased region" description="Gly residues" evidence="1">
    <location>
        <begin position="284"/>
        <end position="297"/>
    </location>
</feature>
<gene>
    <name evidence="2" type="ORF">GBAR_LOCUS9635</name>
</gene>
<feature type="compositionally biased region" description="Low complexity" evidence="1">
    <location>
        <begin position="21"/>
        <end position="45"/>
    </location>
</feature>
<feature type="compositionally biased region" description="Low complexity" evidence="1">
    <location>
        <begin position="78"/>
        <end position="88"/>
    </location>
</feature>
<feature type="compositionally biased region" description="Polar residues" evidence="1">
    <location>
        <begin position="240"/>
        <end position="252"/>
    </location>
</feature>
<feature type="compositionally biased region" description="Basic and acidic residues" evidence="1">
    <location>
        <begin position="316"/>
        <end position="325"/>
    </location>
</feature>
<name>A0AA35WBU1_GEOBA</name>
<organism evidence="2 3">
    <name type="scientific">Geodia barretti</name>
    <name type="common">Barrett's horny sponge</name>
    <dbReference type="NCBI Taxonomy" id="519541"/>
    <lineage>
        <taxon>Eukaryota</taxon>
        <taxon>Metazoa</taxon>
        <taxon>Porifera</taxon>
        <taxon>Demospongiae</taxon>
        <taxon>Heteroscleromorpha</taxon>
        <taxon>Tetractinellida</taxon>
        <taxon>Astrophorina</taxon>
        <taxon>Geodiidae</taxon>
        <taxon>Geodia</taxon>
    </lineage>
</organism>
<proteinExistence type="predicted"/>
<keyword evidence="3" id="KW-1185">Reference proteome</keyword>
<feature type="compositionally biased region" description="Polar residues" evidence="1">
    <location>
        <begin position="1"/>
        <end position="20"/>
    </location>
</feature>
<evidence type="ECO:0000256" key="1">
    <source>
        <dbReference type="SAM" id="MobiDB-lite"/>
    </source>
</evidence>
<feature type="region of interest" description="Disordered" evidence="1">
    <location>
        <begin position="1"/>
        <end position="153"/>
    </location>
</feature>
<evidence type="ECO:0000313" key="2">
    <source>
        <dbReference type="EMBL" id="CAI8015593.1"/>
    </source>
</evidence>
<sequence>MLTPLSSLPSPTVDISSLKNSSHTPPSSAMATPTPTGDSSSSSSSRFLKQQRDGVGSTSGGTSGATASVSALTDRKSSVATQSSSRSSPPVTPGAAQRPHPMATPHQPRILESKKSGIPPSASGKLPPSTFAEPRVPPLPPLPSTSYISGLHSLPSPSLVASSAIRLPLPQQHHLPPTSPSVSSIPHPSPLSPVGIVLTPSSAGGTRSPGGGVLVQSQIRGTTSHSTVLAHPIKYPISPTPQVSPDHQQQGVASLRSLRKEREREREGNGKKRGGEAEVVPGEEGTGGEVTGGGGGSARTDSMGPPVKRVRVTRRTAAEEELAKQ</sequence>
<feature type="region of interest" description="Disordered" evidence="1">
    <location>
        <begin position="232"/>
        <end position="325"/>
    </location>
</feature>
<dbReference type="EMBL" id="CASHTH010001462">
    <property type="protein sequence ID" value="CAI8015593.1"/>
    <property type="molecule type" value="Genomic_DNA"/>
</dbReference>
<dbReference type="AlphaFoldDB" id="A0AA35WBU1"/>
<protein>
    <submittedName>
        <fullName evidence="2">Uncharacterized protein</fullName>
    </submittedName>
</protein>
<feature type="region of interest" description="Disordered" evidence="1">
    <location>
        <begin position="193"/>
        <end position="214"/>
    </location>
</feature>
<evidence type="ECO:0000313" key="3">
    <source>
        <dbReference type="Proteomes" id="UP001174909"/>
    </source>
</evidence>
<feature type="compositionally biased region" description="Basic and acidic residues" evidence="1">
    <location>
        <begin position="258"/>
        <end position="276"/>
    </location>
</feature>